<dbReference type="AlphaFoldDB" id="A0A7W0BXT0"/>
<keyword evidence="1" id="KW-0812">Transmembrane</keyword>
<dbReference type="NCBIfam" id="NF033684">
    <property type="entry name" value="suffix_2_RND"/>
    <property type="match status" value="1"/>
</dbReference>
<keyword evidence="1" id="KW-1133">Transmembrane helix</keyword>
<accession>A0A7W0BXT0</accession>
<evidence type="ECO:0000313" key="2">
    <source>
        <dbReference type="EMBL" id="MBA2872364.1"/>
    </source>
</evidence>
<evidence type="ECO:0000256" key="1">
    <source>
        <dbReference type="SAM" id="Phobius"/>
    </source>
</evidence>
<feature type="transmembrane region" description="Helical" evidence="1">
    <location>
        <begin position="39"/>
        <end position="60"/>
    </location>
</feature>
<gene>
    <name evidence="2" type="ORF">HNQ85_002673</name>
</gene>
<proteinExistence type="predicted"/>
<organism evidence="2 3">
    <name type="scientific">[Anoxybacillus] calidus</name>
    <dbReference type="NCBI Taxonomy" id="575178"/>
    <lineage>
        <taxon>Bacteria</taxon>
        <taxon>Bacillati</taxon>
        <taxon>Bacillota</taxon>
        <taxon>Bacilli</taxon>
        <taxon>Bacillales</taxon>
        <taxon>Anoxybacillaceae</taxon>
        <taxon>Paranoxybacillus</taxon>
    </lineage>
</organism>
<evidence type="ECO:0008006" key="4">
    <source>
        <dbReference type="Google" id="ProtNLM"/>
    </source>
</evidence>
<comment type="caution">
    <text evidence="2">The sequence shown here is derived from an EMBL/GenBank/DDBJ whole genome shotgun (WGS) entry which is preliminary data.</text>
</comment>
<dbReference type="InterPro" id="IPR047961">
    <property type="entry name" value="Transp_suffix-like"/>
</dbReference>
<dbReference type="EMBL" id="JACDUU010000006">
    <property type="protein sequence ID" value="MBA2872364.1"/>
    <property type="molecule type" value="Genomic_DNA"/>
</dbReference>
<dbReference type="Proteomes" id="UP000580891">
    <property type="component" value="Unassembled WGS sequence"/>
</dbReference>
<keyword evidence="3" id="KW-1185">Reference proteome</keyword>
<evidence type="ECO:0000313" key="3">
    <source>
        <dbReference type="Proteomes" id="UP000580891"/>
    </source>
</evidence>
<protein>
    <recommendedName>
        <fullName evidence="4">Transporter suffix domain-containing protein</fullName>
    </recommendedName>
</protein>
<feature type="transmembrane region" description="Helical" evidence="1">
    <location>
        <begin position="12"/>
        <end position="33"/>
    </location>
</feature>
<sequence length="85" mass="9831">MWRKIANKRVGWAFIIISTIFWLIPFAVPFLPFSTTIKVGIAGVSVVMAEVLFWLGAVIVGKDVVEKYRKSLFKWKKREKENDQS</sequence>
<dbReference type="RefSeq" id="WP_181538129.1">
    <property type="nucleotide sequence ID" value="NZ_JACDUU010000006.1"/>
</dbReference>
<name>A0A7W0BXT0_9BACL</name>
<reference evidence="2 3" key="1">
    <citation type="submission" date="2020-07" db="EMBL/GenBank/DDBJ databases">
        <title>Genomic Encyclopedia of Type Strains, Phase IV (KMG-IV): sequencing the most valuable type-strain genomes for metagenomic binning, comparative biology and taxonomic classification.</title>
        <authorList>
            <person name="Goeker M."/>
        </authorList>
    </citation>
    <scope>NUCLEOTIDE SEQUENCE [LARGE SCALE GENOMIC DNA]</scope>
    <source>
        <strain evidence="2 3">DSM 25220</strain>
    </source>
</reference>
<keyword evidence="1" id="KW-0472">Membrane</keyword>